<dbReference type="PROSITE" id="PS50293">
    <property type="entry name" value="TPR_REGION"/>
    <property type="match status" value="3"/>
</dbReference>
<dbReference type="Gene3D" id="1.25.40.10">
    <property type="entry name" value="Tetratricopeptide repeat domain"/>
    <property type="match status" value="2"/>
</dbReference>
<organism evidence="4 5">
    <name type="scientific">Aerophobetes bacterium</name>
    <dbReference type="NCBI Taxonomy" id="2030807"/>
    <lineage>
        <taxon>Bacteria</taxon>
        <taxon>Candidatus Aerophobota</taxon>
    </lineage>
</organism>
<gene>
    <name evidence="4" type="ORF">DRJ04_04100</name>
</gene>
<dbReference type="InterPro" id="IPR019734">
    <property type="entry name" value="TPR_rpt"/>
</dbReference>
<name>A0A662DHF3_UNCAE</name>
<dbReference type="PANTHER" id="PTHR44943">
    <property type="entry name" value="CELLULOSE SYNTHASE OPERON PROTEIN C"/>
    <property type="match status" value="1"/>
</dbReference>
<evidence type="ECO:0000256" key="2">
    <source>
        <dbReference type="ARBA" id="ARBA00022803"/>
    </source>
</evidence>
<protein>
    <recommendedName>
        <fullName evidence="6">Tetratricopeptide repeat protein</fullName>
    </recommendedName>
</protein>
<dbReference type="SUPFAM" id="SSF48452">
    <property type="entry name" value="TPR-like"/>
    <property type="match status" value="1"/>
</dbReference>
<sequence length="153" mass="17781">MKRGESFKINLTRVIQDVEKEIEPGETRKIIEHLIPSAHQYIKIGLSCYHRGDYDEAIKQFQEALKLNPGKAEIHYNLGLTYQAKASWDEAVEEYRKALELNPEDAETHNNLGIVYYNQGDYQKAIEEFKLALSINPDFEIARKNLRLLEESK</sequence>
<reference evidence="4 5" key="1">
    <citation type="submission" date="2018-06" db="EMBL/GenBank/DDBJ databases">
        <title>Extensive metabolic versatility and redundancy in microbially diverse, dynamic hydrothermal sediments.</title>
        <authorList>
            <person name="Dombrowski N."/>
            <person name="Teske A."/>
            <person name="Baker B.J."/>
        </authorList>
    </citation>
    <scope>NUCLEOTIDE SEQUENCE [LARGE SCALE GENOMIC DNA]</scope>
    <source>
        <strain evidence="4">B3_G15</strain>
    </source>
</reference>
<feature type="repeat" description="TPR" evidence="3">
    <location>
        <begin position="72"/>
        <end position="105"/>
    </location>
</feature>
<dbReference type="AlphaFoldDB" id="A0A662DHF3"/>
<dbReference type="Proteomes" id="UP000280417">
    <property type="component" value="Unassembled WGS sequence"/>
</dbReference>
<feature type="repeat" description="TPR" evidence="3">
    <location>
        <begin position="106"/>
        <end position="139"/>
    </location>
</feature>
<dbReference type="InterPro" id="IPR051685">
    <property type="entry name" value="Ycf3/AcsC/BcsC/TPR_MFPF"/>
</dbReference>
<proteinExistence type="predicted"/>
<evidence type="ECO:0000313" key="4">
    <source>
        <dbReference type="EMBL" id="RLE13549.1"/>
    </source>
</evidence>
<keyword evidence="2 3" id="KW-0802">TPR repeat</keyword>
<dbReference type="EMBL" id="QMQA01000089">
    <property type="protein sequence ID" value="RLE13549.1"/>
    <property type="molecule type" value="Genomic_DNA"/>
</dbReference>
<accession>A0A662DHF3</accession>
<dbReference type="Pfam" id="PF13414">
    <property type="entry name" value="TPR_11"/>
    <property type="match status" value="2"/>
</dbReference>
<evidence type="ECO:0000313" key="5">
    <source>
        <dbReference type="Proteomes" id="UP000280417"/>
    </source>
</evidence>
<comment type="caution">
    <text evidence="4">The sequence shown here is derived from an EMBL/GenBank/DDBJ whole genome shotgun (WGS) entry which is preliminary data.</text>
</comment>
<dbReference type="PANTHER" id="PTHR44943:SF8">
    <property type="entry name" value="TPR REPEAT-CONTAINING PROTEIN MJ0263"/>
    <property type="match status" value="1"/>
</dbReference>
<evidence type="ECO:0000256" key="1">
    <source>
        <dbReference type="ARBA" id="ARBA00022737"/>
    </source>
</evidence>
<dbReference type="InterPro" id="IPR011990">
    <property type="entry name" value="TPR-like_helical_dom_sf"/>
</dbReference>
<keyword evidence="1" id="KW-0677">Repeat</keyword>
<evidence type="ECO:0008006" key="6">
    <source>
        <dbReference type="Google" id="ProtNLM"/>
    </source>
</evidence>
<dbReference type="SMART" id="SM00028">
    <property type="entry name" value="TPR"/>
    <property type="match status" value="3"/>
</dbReference>
<evidence type="ECO:0000256" key="3">
    <source>
        <dbReference type="PROSITE-ProRule" id="PRU00339"/>
    </source>
</evidence>
<dbReference type="PROSITE" id="PS50005">
    <property type="entry name" value="TPR"/>
    <property type="match status" value="3"/>
</dbReference>
<feature type="repeat" description="TPR" evidence="3">
    <location>
        <begin position="38"/>
        <end position="71"/>
    </location>
</feature>